<feature type="modified residue" description="4-aspartylphosphate" evidence="4">
    <location>
        <position position="55"/>
    </location>
</feature>
<dbReference type="Pfam" id="PF12833">
    <property type="entry name" value="HTH_18"/>
    <property type="match status" value="1"/>
</dbReference>
<keyword evidence="1" id="KW-0805">Transcription regulation</keyword>
<reference evidence="7" key="2">
    <citation type="journal article" date="2021" name="J Anim Sci Technol">
        <title>Complete genome sequence of Paenibacillus konkukensis sp. nov. SK3146 as a potential probiotic strain.</title>
        <authorList>
            <person name="Jung H.I."/>
            <person name="Park S."/>
            <person name="Niu K.M."/>
            <person name="Lee S.W."/>
            <person name="Kothari D."/>
            <person name="Yi K.J."/>
            <person name="Kim S.K."/>
        </authorList>
    </citation>
    <scope>NUCLEOTIDE SEQUENCE</scope>
    <source>
        <strain evidence="7">SK3146</strain>
    </source>
</reference>
<evidence type="ECO:0000313" key="7">
    <source>
        <dbReference type="EMBL" id="UQZ81172.1"/>
    </source>
</evidence>
<dbReference type="InterPro" id="IPR009057">
    <property type="entry name" value="Homeodomain-like_sf"/>
</dbReference>
<dbReference type="SUPFAM" id="SSF46689">
    <property type="entry name" value="Homeodomain-like"/>
    <property type="match status" value="2"/>
</dbReference>
<dbReference type="InterPro" id="IPR018060">
    <property type="entry name" value="HTH_AraC"/>
</dbReference>
<organism evidence="7 8">
    <name type="scientific">Paenibacillus konkukensis</name>
    <dbReference type="NCBI Taxonomy" id="2020716"/>
    <lineage>
        <taxon>Bacteria</taxon>
        <taxon>Bacillati</taxon>
        <taxon>Bacillota</taxon>
        <taxon>Bacilli</taxon>
        <taxon>Bacillales</taxon>
        <taxon>Paenibacillaceae</taxon>
        <taxon>Paenibacillus</taxon>
    </lineage>
</organism>
<dbReference type="Gene3D" id="1.10.10.60">
    <property type="entry name" value="Homeodomain-like"/>
    <property type="match status" value="2"/>
</dbReference>
<dbReference type="SMART" id="SM00342">
    <property type="entry name" value="HTH_ARAC"/>
    <property type="match status" value="1"/>
</dbReference>
<proteinExistence type="predicted"/>
<keyword evidence="3" id="KW-0804">Transcription</keyword>
<keyword evidence="8" id="KW-1185">Reference proteome</keyword>
<dbReference type="RefSeq" id="WP_249863424.1">
    <property type="nucleotide sequence ID" value="NZ_CP027059.1"/>
</dbReference>
<evidence type="ECO:0000259" key="5">
    <source>
        <dbReference type="PROSITE" id="PS01124"/>
    </source>
</evidence>
<feature type="domain" description="HTH araC/xylS-type" evidence="5">
    <location>
        <begin position="433"/>
        <end position="531"/>
    </location>
</feature>
<dbReference type="PANTHER" id="PTHR43280">
    <property type="entry name" value="ARAC-FAMILY TRANSCRIPTIONAL REGULATOR"/>
    <property type="match status" value="1"/>
</dbReference>
<dbReference type="Pfam" id="PF00072">
    <property type="entry name" value="Response_reg"/>
    <property type="match status" value="1"/>
</dbReference>
<dbReference type="InterPro" id="IPR011006">
    <property type="entry name" value="CheY-like_superfamily"/>
</dbReference>
<keyword evidence="4" id="KW-0597">Phosphoprotein</keyword>
<protein>
    <submittedName>
        <fullName evidence="7">Response regulatory protein</fullName>
    </submittedName>
</protein>
<name>A0ABY4RIB3_9BACL</name>
<evidence type="ECO:0000256" key="4">
    <source>
        <dbReference type="PROSITE-ProRule" id="PRU00169"/>
    </source>
</evidence>
<dbReference type="PANTHER" id="PTHR43280:SF2">
    <property type="entry name" value="HTH-TYPE TRANSCRIPTIONAL REGULATOR EXSA"/>
    <property type="match status" value="1"/>
</dbReference>
<dbReference type="EMBL" id="CP027059">
    <property type="protein sequence ID" value="UQZ81172.1"/>
    <property type="molecule type" value="Genomic_DNA"/>
</dbReference>
<evidence type="ECO:0000259" key="6">
    <source>
        <dbReference type="PROSITE" id="PS50110"/>
    </source>
</evidence>
<feature type="domain" description="Response regulatory" evidence="6">
    <location>
        <begin position="3"/>
        <end position="121"/>
    </location>
</feature>
<dbReference type="PROSITE" id="PS50110">
    <property type="entry name" value="RESPONSE_REGULATORY"/>
    <property type="match status" value="1"/>
</dbReference>
<dbReference type="SMART" id="SM00448">
    <property type="entry name" value="REC"/>
    <property type="match status" value="1"/>
</dbReference>
<dbReference type="SUPFAM" id="SSF52172">
    <property type="entry name" value="CheY-like"/>
    <property type="match status" value="1"/>
</dbReference>
<dbReference type="CDD" id="cd17536">
    <property type="entry name" value="REC_YesN-like"/>
    <property type="match status" value="1"/>
</dbReference>
<dbReference type="InterPro" id="IPR001789">
    <property type="entry name" value="Sig_transdc_resp-reg_receiver"/>
</dbReference>
<dbReference type="Proteomes" id="UP001057134">
    <property type="component" value="Chromosome"/>
</dbReference>
<dbReference type="PROSITE" id="PS01124">
    <property type="entry name" value="HTH_ARAC_FAMILY_2"/>
    <property type="match status" value="1"/>
</dbReference>
<evidence type="ECO:0000256" key="2">
    <source>
        <dbReference type="ARBA" id="ARBA00023125"/>
    </source>
</evidence>
<reference evidence="7" key="1">
    <citation type="submission" date="2018-02" db="EMBL/GenBank/DDBJ databases">
        <authorList>
            <person name="Kim S.-K."/>
            <person name="Jung H.-I."/>
            <person name="Lee S.-W."/>
        </authorList>
    </citation>
    <scope>NUCLEOTIDE SEQUENCE</scope>
    <source>
        <strain evidence="7">SK3146</strain>
    </source>
</reference>
<gene>
    <name evidence="7" type="ORF">SK3146_00328</name>
</gene>
<accession>A0ABY4RIB3</accession>
<sequence length="540" mass="61544">MFKVLLVDDELIARQYMRHLIDWEGQGMIICGEAGNGLEAIELMEREQPHIVIADINMAGMDGVELSRYMSANQAGRIRLIILSSYDNYEYVRETMKNGAVDYLLKHRLDAAGLLDILSKVKQEITDSEEKPQHLNYIEKNWSALNQDVARNYFKELLLGLEEQFPKIEDYFRHLSPIGARNLVVTVIQTSEQRGPAQGQTVSERNKRMRSILDMVQQGIAQTDNGIAVELEYGKFAVMTAFPQGRSENDIHQRLHACLQRIASSLEMYLNLQVSFASGPICHKFSQIPLSYSSALRDLAREWPAADSYIEQAEVFTLTLHQEKSLLQAVEQFDRFKTDMLLDDLFEALGSLPYDSPSVSNAVNELVQLADKIWRKAGSKDQDYVDDDLPLRYDPASPETVGSAKDRVKQLFRQLIGKLSPEPEQASYSPYVYSAMQYVNSRYAENLSLDLAAERAGITASYLGRLFKQETGVYFTDYLNQIRIDNAKRLIRSGRYKVNQIYERVGFSGYNYFFKVFKDSVGMTPHQYAKSREEPDGPSS</sequence>
<dbReference type="Gene3D" id="3.40.50.2300">
    <property type="match status" value="1"/>
</dbReference>
<evidence type="ECO:0000256" key="3">
    <source>
        <dbReference type="ARBA" id="ARBA00023163"/>
    </source>
</evidence>
<evidence type="ECO:0000313" key="8">
    <source>
        <dbReference type="Proteomes" id="UP001057134"/>
    </source>
</evidence>
<keyword evidence="2" id="KW-0238">DNA-binding</keyword>
<evidence type="ECO:0000256" key="1">
    <source>
        <dbReference type="ARBA" id="ARBA00023015"/>
    </source>
</evidence>